<dbReference type="InterPro" id="IPR000160">
    <property type="entry name" value="GGDEF_dom"/>
</dbReference>
<keyword evidence="1" id="KW-0812">Transmembrane</keyword>
<protein>
    <submittedName>
        <fullName evidence="3">GGDEF domain-containing protein</fullName>
    </submittedName>
</protein>
<evidence type="ECO:0000259" key="2">
    <source>
        <dbReference type="PROSITE" id="PS50887"/>
    </source>
</evidence>
<dbReference type="Gene3D" id="3.30.70.270">
    <property type="match status" value="1"/>
</dbReference>
<feature type="domain" description="GGDEF" evidence="2">
    <location>
        <begin position="238"/>
        <end position="359"/>
    </location>
</feature>
<dbReference type="SUPFAM" id="SSF55073">
    <property type="entry name" value="Nucleotide cyclase"/>
    <property type="match status" value="1"/>
</dbReference>
<feature type="transmembrane region" description="Helical" evidence="1">
    <location>
        <begin position="41"/>
        <end position="66"/>
    </location>
</feature>
<feature type="transmembrane region" description="Helical" evidence="1">
    <location>
        <begin position="172"/>
        <end position="199"/>
    </location>
</feature>
<dbReference type="Proteomes" id="UP001523369">
    <property type="component" value="Unassembled WGS sequence"/>
</dbReference>
<feature type="transmembrane region" description="Helical" evidence="1">
    <location>
        <begin position="103"/>
        <end position="121"/>
    </location>
</feature>
<dbReference type="Pfam" id="PF00990">
    <property type="entry name" value="GGDEF"/>
    <property type="match status" value="1"/>
</dbReference>
<dbReference type="SMART" id="SM00267">
    <property type="entry name" value="GGDEF"/>
    <property type="match status" value="1"/>
</dbReference>
<organism evidence="3 4">
    <name type="scientific">Paractinoplanes aksuensis</name>
    <dbReference type="NCBI Taxonomy" id="2939490"/>
    <lineage>
        <taxon>Bacteria</taxon>
        <taxon>Bacillati</taxon>
        <taxon>Actinomycetota</taxon>
        <taxon>Actinomycetes</taxon>
        <taxon>Micromonosporales</taxon>
        <taxon>Micromonosporaceae</taxon>
        <taxon>Paractinoplanes</taxon>
    </lineage>
</organism>
<keyword evidence="1" id="KW-1133">Transmembrane helix</keyword>
<feature type="transmembrane region" description="Helical" evidence="1">
    <location>
        <begin position="78"/>
        <end position="97"/>
    </location>
</feature>
<reference evidence="3 4" key="1">
    <citation type="submission" date="2022-06" db="EMBL/GenBank/DDBJ databases">
        <title>New Species of the Genus Actinoplanes, ActinopZanes ferrugineus.</title>
        <authorList>
            <person name="Ding P."/>
        </authorList>
    </citation>
    <scope>NUCLEOTIDE SEQUENCE [LARGE SCALE GENOMIC DNA]</scope>
    <source>
        <strain evidence="3 4">TRM88003</strain>
    </source>
</reference>
<dbReference type="RefSeq" id="WP_253235544.1">
    <property type="nucleotide sequence ID" value="NZ_JAMYJR010000002.1"/>
</dbReference>
<dbReference type="PANTHER" id="PTHR46663">
    <property type="entry name" value="DIGUANYLATE CYCLASE DGCT-RELATED"/>
    <property type="match status" value="1"/>
</dbReference>
<dbReference type="InterPro" id="IPR052163">
    <property type="entry name" value="DGC-Regulatory_Protein"/>
</dbReference>
<dbReference type="InterPro" id="IPR029787">
    <property type="entry name" value="Nucleotide_cyclase"/>
</dbReference>
<proteinExistence type="predicted"/>
<feature type="transmembrane region" description="Helical" evidence="1">
    <location>
        <begin position="12"/>
        <end position="35"/>
    </location>
</feature>
<accession>A0ABT1DF00</accession>
<sequence>MATVAMTGAQRYRGLLDVAAVAGAIFTLCWVYVLAPAQVSGPALVTTTALTAFEVLAAAVAVVTMARNFPGRTGHNPRVLGAASVVLAATAMLAVHHSTGGQSWYSGVGSGYLFAAGLILTGSRLETPRIEVDRAARHFGGGWALLPYVPIVLAVAAVAIEQVQHGTLDPVLVWVLLATFTLVLVRQFLTMSIIGGLAVKLERQRAELAHQAHHDSLTGLCNRAAFHERGRSLLARHPGATVLLIDLDGFKPVNDRLGHAAGDEVLAVVARRLRAEVRPGDLVARLGGDEFALVLSGPGAPDAVSRIRSALTEPMVVRGENVTVGASVGAASGDSSLDTLLHRADTAMYAAKSARRLSV</sequence>
<dbReference type="PROSITE" id="PS50887">
    <property type="entry name" value="GGDEF"/>
    <property type="match status" value="1"/>
</dbReference>
<feature type="transmembrane region" description="Helical" evidence="1">
    <location>
        <begin position="142"/>
        <end position="160"/>
    </location>
</feature>
<comment type="caution">
    <text evidence="3">The sequence shown here is derived from an EMBL/GenBank/DDBJ whole genome shotgun (WGS) entry which is preliminary data.</text>
</comment>
<keyword evidence="4" id="KW-1185">Reference proteome</keyword>
<evidence type="ECO:0000256" key="1">
    <source>
        <dbReference type="SAM" id="Phobius"/>
    </source>
</evidence>
<name>A0ABT1DF00_9ACTN</name>
<dbReference type="EMBL" id="JAMYJR010000002">
    <property type="protein sequence ID" value="MCO8269397.1"/>
    <property type="molecule type" value="Genomic_DNA"/>
</dbReference>
<dbReference type="PANTHER" id="PTHR46663:SF2">
    <property type="entry name" value="GGDEF DOMAIN-CONTAINING PROTEIN"/>
    <property type="match status" value="1"/>
</dbReference>
<evidence type="ECO:0000313" key="4">
    <source>
        <dbReference type="Proteomes" id="UP001523369"/>
    </source>
</evidence>
<dbReference type="InterPro" id="IPR043128">
    <property type="entry name" value="Rev_trsase/Diguanyl_cyclase"/>
</dbReference>
<evidence type="ECO:0000313" key="3">
    <source>
        <dbReference type="EMBL" id="MCO8269397.1"/>
    </source>
</evidence>
<dbReference type="CDD" id="cd01949">
    <property type="entry name" value="GGDEF"/>
    <property type="match status" value="1"/>
</dbReference>
<gene>
    <name evidence="3" type="ORF">M1L60_02195</name>
</gene>
<keyword evidence="1" id="KW-0472">Membrane</keyword>
<dbReference type="NCBIfam" id="TIGR00254">
    <property type="entry name" value="GGDEF"/>
    <property type="match status" value="1"/>
</dbReference>